<sequence length="488" mass="55619">MVGKSKANPLRNRAILTRIGQRLPLWESHIEGSISTFKWKPKDLIASSSVCRAWRKAMLPVLFHTFDARCMTNIPVKVLQRMSGHFRILDLTYELDKYSLIAPVLRFNRLERFRTFWSPELVRMVVEHSPGLKAIYLQGECRMELRSQPSGLQLGMLTAVTPLKDAEDVLKKLRNLHELSLVHVISDGDCLYRILRNKPSLRALSFWNCAGSTIPPIGVPNLPVQELSVADIGSAPFPFALLMSVMPHLKIVTSLVNRENHHAIEENLVLKDNCHEIKTLNLVAPFTDGTPWVAEMIRDAHSSLEDIILRTKCISPKILDALIVHSSRLVNLTIISSAESPDDPAAYFTILTSCSKLEMLRGRISLQSKTVSETIFSAPWVCTELKTFEFQGLHEFDPNEGFDFLQLNSFMDVLPPVRVHAIPDRWELSEAKRIFIHEGVCTPTFSEERRSKRQTFEFHQQLLQHLEPMKKLKEVIVNDSRYTPASRT</sequence>
<dbReference type="OrthoDB" id="2403612at2759"/>
<organism evidence="1 2">
    <name type="scientific">Mortierella polycephala</name>
    <dbReference type="NCBI Taxonomy" id="41804"/>
    <lineage>
        <taxon>Eukaryota</taxon>
        <taxon>Fungi</taxon>
        <taxon>Fungi incertae sedis</taxon>
        <taxon>Mucoromycota</taxon>
        <taxon>Mortierellomycotina</taxon>
        <taxon>Mortierellomycetes</taxon>
        <taxon>Mortierellales</taxon>
        <taxon>Mortierellaceae</taxon>
        <taxon>Mortierella</taxon>
    </lineage>
</organism>
<gene>
    <name evidence="1" type="ORF">BG011_004439</name>
</gene>
<proteinExistence type="predicted"/>
<dbReference type="AlphaFoldDB" id="A0A9P6U2B4"/>
<evidence type="ECO:0000313" key="1">
    <source>
        <dbReference type="EMBL" id="KAG0256549.1"/>
    </source>
</evidence>
<keyword evidence="2" id="KW-1185">Reference proteome</keyword>
<dbReference type="EMBL" id="JAAAJA010000292">
    <property type="protein sequence ID" value="KAG0256549.1"/>
    <property type="molecule type" value="Genomic_DNA"/>
</dbReference>
<dbReference type="Gene3D" id="3.80.10.10">
    <property type="entry name" value="Ribonuclease Inhibitor"/>
    <property type="match status" value="1"/>
</dbReference>
<dbReference type="InterPro" id="IPR032675">
    <property type="entry name" value="LRR_dom_sf"/>
</dbReference>
<reference evidence="1" key="1">
    <citation type="journal article" date="2020" name="Fungal Divers.">
        <title>Resolving the Mortierellaceae phylogeny through synthesis of multi-gene phylogenetics and phylogenomics.</title>
        <authorList>
            <person name="Vandepol N."/>
            <person name="Liber J."/>
            <person name="Desiro A."/>
            <person name="Na H."/>
            <person name="Kennedy M."/>
            <person name="Barry K."/>
            <person name="Grigoriev I.V."/>
            <person name="Miller A.N."/>
            <person name="O'Donnell K."/>
            <person name="Stajich J.E."/>
            <person name="Bonito G."/>
        </authorList>
    </citation>
    <scope>NUCLEOTIDE SEQUENCE</scope>
    <source>
        <strain evidence="1">KOD948</strain>
    </source>
</reference>
<dbReference type="SUPFAM" id="SSF52047">
    <property type="entry name" value="RNI-like"/>
    <property type="match status" value="1"/>
</dbReference>
<accession>A0A9P6U2B4</accession>
<dbReference type="Proteomes" id="UP000726737">
    <property type="component" value="Unassembled WGS sequence"/>
</dbReference>
<protein>
    <recommendedName>
        <fullName evidence="3">F-box domain-containing protein</fullName>
    </recommendedName>
</protein>
<evidence type="ECO:0000313" key="2">
    <source>
        <dbReference type="Proteomes" id="UP000726737"/>
    </source>
</evidence>
<evidence type="ECO:0008006" key="3">
    <source>
        <dbReference type="Google" id="ProtNLM"/>
    </source>
</evidence>
<name>A0A9P6U2B4_9FUNG</name>
<comment type="caution">
    <text evidence="1">The sequence shown here is derived from an EMBL/GenBank/DDBJ whole genome shotgun (WGS) entry which is preliminary data.</text>
</comment>